<evidence type="ECO:0000313" key="3">
    <source>
        <dbReference type="Proteomes" id="UP000647424"/>
    </source>
</evidence>
<protein>
    <submittedName>
        <fullName evidence="2">Methyltransferase domain-containing protein</fullName>
    </submittedName>
</protein>
<evidence type="ECO:0000313" key="2">
    <source>
        <dbReference type="EMBL" id="MBD8049719.1"/>
    </source>
</evidence>
<dbReference type="InterPro" id="IPR013216">
    <property type="entry name" value="Methyltransf_11"/>
</dbReference>
<sequence>MSATAFRPPSIWHKALFAFCLWLCKRLGARQAGLLFERLQISLAGHDPRVGAYALEFNNPQALCFLIDAYPTLQHIFSTYPRMGTLTLLDIGPAFGAAGGLLSQMHRSHFLGPKVEVNALDIVGSRREFIELTYPLVDFLHARIEDLPEDAMWDVVYCSNTIEHIDDPREFIRTVLKHTRGFAVFLAPYREALPLSLDHRLQIDERTFEGFNVERMRVIRSAAWPATADGVEREQILAVLKADVLQ</sequence>
<dbReference type="Gene3D" id="3.40.50.150">
    <property type="entry name" value="Vaccinia Virus protein VP39"/>
    <property type="match status" value="1"/>
</dbReference>
<dbReference type="Proteomes" id="UP000647424">
    <property type="component" value="Unassembled WGS sequence"/>
</dbReference>
<keyword evidence="3" id="KW-1185">Reference proteome</keyword>
<dbReference type="SUPFAM" id="SSF53335">
    <property type="entry name" value="S-adenosyl-L-methionine-dependent methyltransferases"/>
    <property type="match status" value="1"/>
</dbReference>
<dbReference type="RefSeq" id="WP_191818168.1">
    <property type="nucleotide sequence ID" value="NZ_JACYFT010000001.1"/>
</dbReference>
<organism evidence="2 3">
    <name type="scientific">Limnohabitans radicicola</name>
    <dbReference type="NCBI Taxonomy" id="2771427"/>
    <lineage>
        <taxon>Bacteria</taxon>
        <taxon>Pseudomonadati</taxon>
        <taxon>Pseudomonadota</taxon>
        <taxon>Betaproteobacteria</taxon>
        <taxon>Burkholderiales</taxon>
        <taxon>Comamonadaceae</taxon>
        <taxon>Limnohabitans</taxon>
    </lineage>
</organism>
<dbReference type="GO" id="GO:0032259">
    <property type="term" value="P:methylation"/>
    <property type="evidence" value="ECO:0007669"/>
    <property type="project" value="UniProtKB-KW"/>
</dbReference>
<feature type="domain" description="Methyltransferase type 11" evidence="1">
    <location>
        <begin position="89"/>
        <end position="177"/>
    </location>
</feature>
<dbReference type="EMBL" id="JACYFT010000001">
    <property type="protein sequence ID" value="MBD8049719.1"/>
    <property type="molecule type" value="Genomic_DNA"/>
</dbReference>
<dbReference type="CDD" id="cd02440">
    <property type="entry name" value="AdoMet_MTases"/>
    <property type="match status" value="1"/>
</dbReference>
<keyword evidence="2" id="KW-0808">Transferase</keyword>
<keyword evidence="2" id="KW-0489">Methyltransferase</keyword>
<dbReference type="AlphaFoldDB" id="A0A927FE40"/>
<name>A0A927FE40_9BURK</name>
<comment type="caution">
    <text evidence="2">The sequence shown here is derived from an EMBL/GenBank/DDBJ whole genome shotgun (WGS) entry which is preliminary data.</text>
</comment>
<dbReference type="Pfam" id="PF08241">
    <property type="entry name" value="Methyltransf_11"/>
    <property type="match status" value="1"/>
</dbReference>
<accession>A0A927FE40</accession>
<gene>
    <name evidence="2" type="ORF">IC609_04115</name>
</gene>
<evidence type="ECO:0000259" key="1">
    <source>
        <dbReference type="Pfam" id="PF08241"/>
    </source>
</evidence>
<dbReference type="GO" id="GO:0008757">
    <property type="term" value="F:S-adenosylmethionine-dependent methyltransferase activity"/>
    <property type="evidence" value="ECO:0007669"/>
    <property type="project" value="InterPro"/>
</dbReference>
<dbReference type="InterPro" id="IPR029063">
    <property type="entry name" value="SAM-dependent_MTases_sf"/>
</dbReference>
<reference evidence="2" key="1">
    <citation type="submission" date="2020-09" db="EMBL/GenBank/DDBJ databases">
        <title>Genome seq and assembly of Limnohabitants sp.</title>
        <authorList>
            <person name="Chhetri G."/>
        </authorList>
    </citation>
    <scope>NUCLEOTIDE SEQUENCE</scope>
    <source>
        <strain evidence="2">JUR4</strain>
    </source>
</reference>
<proteinExistence type="predicted"/>